<dbReference type="GO" id="GO:0032357">
    <property type="term" value="F:oxidized purine DNA binding"/>
    <property type="evidence" value="ECO:0007669"/>
    <property type="project" value="TreeGrafter"/>
</dbReference>
<dbReference type="AlphaFoldDB" id="A0A382DBR2"/>
<comment type="catalytic activity">
    <reaction evidence="1">
        <text>Hydrolyzes free adenine bases from 7,8-dihydro-8-oxoguanine:adenine mismatched double-stranded DNA, leaving an apurinic site.</text>
        <dbReference type="EC" id="3.2.2.31"/>
    </reaction>
</comment>
<evidence type="ECO:0000256" key="13">
    <source>
        <dbReference type="ARBA" id="ARBA00023295"/>
    </source>
</evidence>
<dbReference type="InterPro" id="IPR004035">
    <property type="entry name" value="Endouclease-III_FeS-bd_BS"/>
</dbReference>
<evidence type="ECO:0000256" key="5">
    <source>
        <dbReference type="ARBA" id="ARBA00022023"/>
    </source>
</evidence>
<evidence type="ECO:0000256" key="3">
    <source>
        <dbReference type="ARBA" id="ARBA00008343"/>
    </source>
</evidence>
<dbReference type="EC" id="3.2.2.31" evidence="4"/>
<evidence type="ECO:0000256" key="10">
    <source>
        <dbReference type="ARBA" id="ARBA00023004"/>
    </source>
</evidence>
<dbReference type="PROSITE" id="PS00764">
    <property type="entry name" value="ENDONUCLEASE_III_1"/>
    <property type="match status" value="1"/>
</dbReference>
<dbReference type="SUPFAM" id="SSF55811">
    <property type="entry name" value="Nudix"/>
    <property type="match status" value="1"/>
</dbReference>
<dbReference type="GO" id="GO:0046872">
    <property type="term" value="F:metal ion binding"/>
    <property type="evidence" value="ECO:0007669"/>
    <property type="project" value="UniProtKB-KW"/>
</dbReference>
<keyword evidence="8" id="KW-0227">DNA damage</keyword>
<feature type="non-terminal residue" evidence="15">
    <location>
        <position position="1"/>
    </location>
</feature>
<dbReference type="InterPro" id="IPR003265">
    <property type="entry name" value="HhH-GPD_domain"/>
</dbReference>
<dbReference type="SMART" id="SM00478">
    <property type="entry name" value="ENDO3c"/>
    <property type="match status" value="1"/>
</dbReference>
<dbReference type="EMBL" id="UINC01038637">
    <property type="protein sequence ID" value="SVB35946.1"/>
    <property type="molecule type" value="Genomic_DNA"/>
</dbReference>
<dbReference type="InterPro" id="IPR029119">
    <property type="entry name" value="MutY_C"/>
</dbReference>
<dbReference type="InterPro" id="IPR011257">
    <property type="entry name" value="DNA_glycosylase"/>
</dbReference>
<evidence type="ECO:0000256" key="4">
    <source>
        <dbReference type="ARBA" id="ARBA00012045"/>
    </source>
</evidence>
<evidence type="ECO:0000256" key="7">
    <source>
        <dbReference type="ARBA" id="ARBA00022723"/>
    </source>
</evidence>
<dbReference type="CDD" id="cd00056">
    <property type="entry name" value="ENDO3c"/>
    <property type="match status" value="1"/>
</dbReference>
<keyword evidence="10" id="KW-0408">Iron</keyword>
<comment type="similarity">
    <text evidence="3">Belongs to the Nth/MutY family.</text>
</comment>
<proteinExistence type="inferred from homology"/>
<dbReference type="Gene3D" id="1.10.1670.10">
    <property type="entry name" value="Helix-hairpin-Helix base-excision DNA repair enzymes (C-terminal)"/>
    <property type="match status" value="1"/>
</dbReference>
<comment type="cofactor">
    <cofactor evidence="2">
        <name>[4Fe-4S] cluster</name>
        <dbReference type="ChEBI" id="CHEBI:49883"/>
    </cofactor>
</comment>
<evidence type="ECO:0000259" key="14">
    <source>
        <dbReference type="SMART" id="SM00478"/>
    </source>
</evidence>
<evidence type="ECO:0000256" key="8">
    <source>
        <dbReference type="ARBA" id="ARBA00022763"/>
    </source>
</evidence>
<dbReference type="SUPFAM" id="SSF48150">
    <property type="entry name" value="DNA-glycosylase"/>
    <property type="match status" value="1"/>
</dbReference>
<keyword evidence="6" id="KW-0004">4Fe-4S</keyword>
<evidence type="ECO:0000313" key="15">
    <source>
        <dbReference type="EMBL" id="SVB35946.1"/>
    </source>
</evidence>
<sequence length="267" mass="30659">CKNFHKAVKIIVKKYNSSLPVNIEDFKALPGVGIYTAAAVYSIAFSHSIPVLDGNVKRVMSRFLRICQLTSHNKNRILSKLNTWIDRNYPGDFNQAMMELGSTVCLPKNPKCNICPLISSCGGFASGKPLSYPRSQRQNPIPWYPVLTGVIWKRNSFLILQREGYRHLSNLWELPGGKILKNHNSKNQLIEMLKKKYNLDVSIKNKIGEVRHRYSHFGIYISSFNCKIINGSTPMINQPYCWIKKNEINRFAFPKANHKLFKIMLEN</sequence>
<dbReference type="Gene3D" id="3.90.79.10">
    <property type="entry name" value="Nucleoside Triphosphate Pyrophosphohydrolase"/>
    <property type="match status" value="1"/>
</dbReference>
<evidence type="ECO:0000256" key="9">
    <source>
        <dbReference type="ARBA" id="ARBA00022801"/>
    </source>
</evidence>
<reference evidence="15" key="1">
    <citation type="submission" date="2018-05" db="EMBL/GenBank/DDBJ databases">
        <authorList>
            <person name="Lanie J.A."/>
            <person name="Ng W.-L."/>
            <person name="Kazmierczak K.M."/>
            <person name="Andrzejewski T.M."/>
            <person name="Davidsen T.M."/>
            <person name="Wayne K.J."/>
            <person name="Tettelin H."/>
            <person name="Glass J.I."/>
            <person name="Rusch D."/>
            <person name="Podicherti R."/>
            <person name="Tsui H.-C.T."/>
            <person name="Winkler M.E."/>
        </authorList>
    </citation>
    <scope>NUCLEOTIDE SEQUENCE</scope>
</reference>
<dbReference type="Pfam" id="PF00633">
    <property type="entry name" value="HHH"/>
    <property type="match status" value="1"/>
</dbReference>
<name>A0A382DBR2_9ZZZZ</name>
<dbReference type="GO" id="GO:0006284">
    <property type="term" value="P:base-excision repair"/>
    <property type="evidence" value="ECO:0007669"/>
    <property type="project" value="InterPro"/>
</dbReference>
<keyword evidence="13" id="KW-0326">Glycosidase</keyword>
<protein>
    <recommendedName>
        <fullName evidence="5">Adenine DNA glycosylase</fullName>
        <ecNumber evidence="4">3.2.2.31</ecNumber>
    </recommendedName>
</protein>
<dbReference type="InterPro" id="IPR044298">
    <property type="entry name" value="MIG/MutY"/>
</dbReference>
<gene>
    <name evidence="15" type="ORF">METZ01_LOCUS188800</name>
</gene>
<evidence type="ECO:0000256" key="1">
    <source>
        <dbReference type="ARBA" id="ARBA00000843"/>
    </source>
</evidence>
<keyword evidence="12" id="KW-0234">DNA repair</keyword>
<dbReference type="GO" id="GO:0035485">
    <property type="term" value="F:adenine/guanine mispair binding"/>
    <property type="evidence" value="ECO:0007669"/>
    <property type="project" value="TreeGrafter"/>
</dbReference>
<dbReference type="GO" id="GO:0000701">
    <property type="term" value="F:purine-specific mismatch base pair DNA N-glycosylase activity"/>
    <property type="evidence" value="ECO:0007669"/>
    <property type="project" value="UniProtKB-EC"/>
</dbReference>
<evidence type="ECO:0000256" key="12">
    <source>
        <dbReference type="ARBA" id="ARBA00023204"/>
    </source>
</evidence>
<organism evidence="15">
    <name type="scientific">marine metagenome</name>
    <dbReference type="NCBI Taxonomy" id="408172"/>
    <lineage>
        <taxon>unclassified sequences</taxon>
        <taxon>metagenomes</taxon>
        <taxon>ecological metagenomes</taxon>
    </lineage>
</organism>
<dbReference type="InterPro" id="IPR000445">
    <property type="entry name" value="HhH_motif"/>
</dbReference>
<dbReference type="InterPro" id="IPR015797">
    <property type="entry name" value="NUDIX_hydrolase-like_dom_sf"/>
</dbReference>
<keyword evidence="7" id="KW-0479">Metal-binding</keyword>
<dbReference type="InterPro" id="IPR023170">
    <property type="entry name" value="HhH_base_excis_C"/>
</dbReference>
<dbReference type="GO" id="GO:0006298">
    <property type="term" value="P:mismatch repair"/>
    <property type="evidence" value="ECO:0007669"/>
    <property type="project" value="TreeGrafter"/>
</dbReference>
<dbReference type="Pfam" id="PF14815">
    <property type="entry name" value="NUDIX_4"/>
    <property type="match status" value="1"/>
</dbReference>
<evidence type="ECO:0000256" key="11">
    <source>
        <dbReference type="ARBA" id="ARBA00023014"/>
    </source>
</evidence>
<dbReference type="GO" id="GO:0034039">
    <property type="term" value="F:8-oxo-7,8-dihydroguanine DNA N-glycosylase activity"/>
    <property type="evidence" value="ECO:0007669"/>
    <property type="project" value="TreeGrafter"/>
</dbReference>
<accession>A0A382DBR2</accession>
<dbReference type="PANTHER" id="PTHR42944">
    <property type="entry name" value="ADENINE DNA GLYCOSYLASE"/>
    <property type="match status" value="1"/>
</dbReference>
<evidence type="ECO:0000256" key="2">
    <source>
        <dbReference type="ARBA" id="ARBA00001966"/>
    </source>
</evidence>
<dbReference type="GO" id="GO:0051539">
    <property type="term" value="F:4 iron, 4 sulfur cluster binding"/>
    <property type="evidence" value="ECO:0007669"/>
    <property type="project" value="UniProtKB-KW"/>
</dbReference>
<feature type="domain" description="HhH-GPD" evidence="14">
    <location>
        <begin position="1"/>
        <end position="103"/>
    </location>
</feature>
<dbReference type="PANTHER" id="PTHR42944:SF1">
    <property type="entry name" value="ADENINE DNA GLYCOSYLASE"/>
    <property type="match status" value="1"/>
</dbReference>
<keyword evidence="9" id="KW-0378">Hydrolase</keyword>
<evidence type="ECO:0000256" key="6">
    <source>
        <dbReference type="ARBA" id="ARBA00022485"/>
    </source>
</evidence>
<keyword evidence="11" id="KW-0411">Iron-sulfur</keyword>